<feature type="transmembrane region" description="Helical" evidence="1">
    <location>
        <begin position="324"/>
        <end position="344"/>
    </location>
</feature>
<keyword evidence="1" id="KW-0812">Transmembrane</keyword>
<organism evidence="3 4">
    <name type="scientific">Pseudomyxococcus hansupus</name>
    <dbReference type="NCBI Taxonomy" id="1297742"/>
    <lineage>
        <taxon>Bacteria</taxon>
        <taxon>Pseudomonadati</taxon>
        <taxon>Myxococcota</taxon>
        <taxon>Myxococcia</taxon>
        <taxon>Myxococcales</taxon>
        <taxon>Cystobacterineae</taxon>
        <taxon>Myxococcaceae</taxon>
        <taxon>Pseudomyxococcus</taxon>
    </lineage>
</organism>
<feature type="transmembrane region" description="Helical" evidence="1">
    <location>
        <begin position="21"/>
        <end position="39"/>
    </location>
</feature>
<sequence length="373" mass="41144">MTSTPASPLVISRDRVRAIDWLRGIAVLFMVQTHTLALLTPELRQSEWVARLLRVDGLVAPAFIFSAGFATALMMVRSAASGTVRTRVHRNLRRAGEVLAVATLVNWAWFPLLREPVWILRMDILQCVGLCLLIVLPVAALLSARPRILSTGAFILAMLTFAVSPLGEQVDGPWATLTEKSTFAPFPLLPWLGYAWLGVFAGTVAGAWGRAGLIKALLVLMGLGFTGAVLGDFLYGLYPPHRFFVANPSNAAARFGWVSTVLLALTWLEARMPADAAPSRLRRFVEVFGTSSLSAYFFHEMLLFYRLGGVFSFQRFFGDRSGWLQYWVLTAVIIGLTFVLCVAVDRLERVVRPALRSLAERVFRQGQHAPAGP</sequence>
<dbReference type="OrthoDB" id="5487727at2"/>
<feature type="transmembrane region" description="Helical" evidence="1">
    <location>
        <begin position="118"/>
        <end position="141"/>
    </location>
</feature>
<evidence type="ECO:0000313" key="4">
    <source>
        <dbReference type="Proteomes" id="UP000009026"/>
    </source>
</evidence>
<feature type="transmembrane region" description="Helical" evidence="1">
    <location>
        <begin position="148"/>
        <end position="168"/>
    </location>
</feature>
<feature type="domain" description="Heparan-alpha-glucosaminide N-acetyltransferase catalytic" evidence="2">
    <location>
        <begin position="15"/>
        <end position="205"/>
    </location>
</feature>
<dbReference type="Proteomes" id="UP000009026">
    <property type="component" value="Chromosome"/>
</dbReference>
<feature type="transmembrane region" description="Helical" evidence="1">
    <location>
        <begin position="188"/>
        <end position="209"/>
    </location>
</feature>
<keyword evidence="4" id="KW-1185">Reference proteome</keyword>
<feature type="transmembrane region" description="Helical" evidence="1">
    <location>
        <begin position="255"/>
        <end position="272"/>
    </location>
</feature>
<feature type="transmembrane region" description="Helical" evidence="1">
    <location>
        <begin position="59"/>
        <end position="80"/>
    </location>
</feature>
<feature type="transmembrane region" description="Helical" evidence="1">
    <location>
        <begin position="92"/>
        <end position="112"/>
    </location>
</feature>
<evidence type="ECO:0000313" key="3">
    <source>
        <dbReference type="EMBL" id="AKQ66424.1"/>
    </source>
</evidence>
<dbReference type="Pfam" id="PF07786">
    <property type="entry name" value="HGSNAT_cat"/>
    <property type="match status" value="1"/>
</dbReference>
<reference evidence="3 4" key="1">
    <citation type="journal article" date="2016" name="PLoS ONE">
        <title>Complete Genome Sequence and Comparative Genomics of a Novel Myxobacterium Myxococcus hansupus.</title>
        <authorList>
            <person name="Sharma G."/>
            <person name="Narwani T."/>
            <person name="Subramanian S."/>
        </authorList>
    </citation>
    <scope>NUCLEOTIDE SEQUENCE [LARGE SCALE GENOMIC DNA]</scope>
    <source>
        <strain evidence="4">mixupus</strain>
    </source>
</reference>
<evidence type="ECO:0000256" key="1">
    <source>
        <dbReference type="SAM" id="Phobius"/>
    </source>
</evidence>
<dbReference type="KEGG" id="mym:A176_003336"/>
<protein>
    <recommendedName>
        <fullName evidence="2">Heparan-alpha-glucosaminide N-acetyltransferase catalytic domain-containing protein</fullName>
    </recommendedName>
</protein>
<dbReference type="PATRIC" id="fig|1297742.4.peg.3364"/>
<dbReference type="eggNOG" id="COG3503">
    <property type="taxonomic scope" value="Bacteria"/>
</dbReference>
<dbReference type="STRING" id="1297742.A176_003336"/>
<name>A0A0H4WUE8_9BACT</name>
<dbReference type="RefSeq" id="WP_002639646.1">
    <property type="nucleotide sequence ID" value="NZ_CP012109.1"/>
</dbReference>
<dbReference type="EMBL" id="CP012109">
    <property type="protein sequence ID" value="AKQ66424.1"/>
    <property type="molecule type" value="Genomic_DNA"/>
</dbReference>
<gene>
    <name evidence="3" type="ORF">A176_003336</name>
</gene>
<feature type="transmembrane region" description="Helical" evidence="1">
    <location>
        <begin position="284"/>
        <end position="304"/>
    </location>
</feature>
<keyword evidence="1" id="KW-1133">Transmembrane helix</keyword>
<proteinExistence type="predicted"/>
<keyword evidence="1" id="KW-0472">Membrane</keyword>
<dbReference type="InterPro" id="IPR012429">
    <property type="entry name" value="HGSNAT_cat"/>
</dbReference>
<evidence type="ECO:0000259" key="2">
    <source>
        <dbReference type="Pfam" id="PF07786"/>
    </source>
</evidence>
<accession>A0A0H4WUE8</accession>
<feature type="transmembrane region" description="Helical" evidence="1">
    <location>
        <begin position="216"/>
        <end position="235"/>
    </location>
</feature>
<dbReference type="AlphaFoldDB" id="A0A0H4WUE8"/>